<dbReference type="EMBL" id="JAMYWC010000004">
    <property type="protein sequence ID" value="MCP1173765.1"/>
    <property type="molecule type" value="Genomic_DNA"/>
</dbReference>
<accession>A0AA41WYA8</accession>
<dbReference type="RefSeq" id="WP_253538434.1">
    <property type="nucleotide sequence ID" value="NZ_JAMYWC010000004.1"/>
</dbReference>
<protein>
    <submittedName>
        <fullName evidence="1">Uncharacterized protein</fullName>
    </submittedName>
</protein>
<evidence type="ECO:0000313" key="1">
    <source>
        <dbReference type="EMBL" id="MCP1173765.1"/>
    </source>
</evidence>
<organism evidence="1 2">
    <name type="scientific">Ralstonia chuxiongensis</name>
    <dbReference type="NCBI Taxonomy" id="2957504"/>
    <lineage>
        <taxon>Bacteria</taxon>
        <taxon>Pseudomonadati</taxon>
        <taxon>Pseudomonadota</taxon>
        <taxon>Betaproteobacteria</taxon>
        <taxon>Burkholderiales</taxon>
        <taxon>Burkholderiaceae</taxon>
        <taxon>Ralstonia</taxon>
    </lineage>
</organism>
<dbReference type="AlphaFoldDB" id="A0AA41WYA8"/>
<reference evidence="2" key="1">
    <citation type="journal article" date="2023" name="Front. Microbiol.">
        <title>Ralstonia chuxiongensis sp. nov., Ralstonia mojiangensis sp. nov., and Ralstonia soli sp. nov., isolated from tobacco fields, are three novel species in the family Burkholderiaceae.</title>
        <authorList>
            <person name="Lu C.H."/>
            <person name="Zhang Y.Y."/>
            <person name="Jiang N."/>
            <person name="Chen W."/>
            <person name="Shao X."/>
            <person name="Zhao Z.M."/>
            <person name="Lu W.L."/>
            <person name="Hu X."/>
            <person name="Xi Y.X."/>
            <person name="Zou S.Y."/>
            <person name="Wei Q.J."/>
            <person name="Lin Z.L."/>
            <person name="Gong L."/>
            <person name="Gai X.T."/>
            <person name="Zhang L.Q."/>
            <person name="Li J.Y."/>
            <person name="Jin Y."/>
            <person name="Xia Z.Y."/>
        </authorList>
    </citation>
    <scope>NUCLEOTIDE SEQUENCE [LARGE SCALE GENOMIC DNA]</scope>
    <source>
        <strain evidence="2">21YRMH01-3</strain>
    </source>
</reference>
<keyword evidence="2" id="KW-1185">Reference proteome</keyword>
<evidence type="ECO:0000313" key="2">
    <source>
        <dbReference type="Proteomes" id="UP001162793"/>
    </source>
</evidence>
<dbReference type="Proteomes" id="UP001162793">
    <property type="component" value="Unassembled WGS sequence"/>
</dbReference>
<sequence>MHDYTVYLIAKNPQQRPKAVTIYRIAAPSRLDAERQALSLMADDELWEVNAVVLAA</sequence>
<comment type="caution">
    <text evidence="1">The sequence shown here is derived from an EMBL/GenBank/DDBJ whole genome shotgun (WGS) entry which is preliminary data.</text>
</comment>
<proteinExistence type="predicted"/>
<name>A0AA41WYA8_9RALS</name>
<gene>
    <name evidence="1" type="ORF">NKG59_15495</name>
</gene>